<reference evidence="3 4" key="1">
    <citation type="submission" date="2019-10" db="EMBL/GenBank/DDBJ databases">
        <title>Cognatihalovulum marinum gen. nov. sp. nov., a new member of the family Rhodobacteraceae isolated from deep seawater of the Northwest Indian Ocean.</title>
        <authorList>
            <person name="Ruan C."/>
            <person name="Wang J."/>
            <person name="Zheng X."/>
            <person name="Song L."/>
            <person name="Zhu Y."/>
            <person name="Huang Y."/>
            <person name="Lu Z."/>
            <person name="Du W."/>
            <person name="Huang L."/>
            <person name="Dai X."/>
        </authorList>
    </citation>
    <scope>NUCLEOTIDE SEQUENCE [LARGE SCALE GENOMIC DNA]</scope>
    <source>
        <strain evidence="3 4">2CG4</strain>
    </source>
</reference>
<dbReference type="InterPro" id="IPR036291">
    <property type="entry name" value="NAD(P)-bd_dom_sf"/>
</dbReference>
<dbReference type="PANTHER" id="PTHR43377:SF8">
    <property type="entry name" value="BLR3664 PROTEIN"/>
    <property type="match status" value="1"/>
</dbReference>
<proteinExistence type="predicted"/>
<dbReference type="SUPFAM" id="SSF55347">
    <property type="entry name" value="Glyceraldehyde-3-phosphate dehydrogenase-like, C-terminal domain"/>
    <property type="match status" value="1"/>
</dbReference>
<dbReference type="InterPro" id="IPR055170">
    <property type="entry name" value="GFO_IDH_MocA-like_dom"/>
</dbReference>
<dbReference type="PANTHER" id="PTHR43377">
    <property type="entry name" value="BILIVERDIN REDUCTASE A"/>
    <property type="match status" value="1"/>
</dbReference>
<dbReference type="Gene3D" id="3.40.50.720">
    <property type="entry name" value="NAD(P)-binding Rossmann-like Domain"/>
    <property type="match status" value="1"/>
</dbReference>
<dbReference type="EMBL" id="WIND01000002">
    <property type="protein sequence ID" value="MSU88758.1"/>
    <property type="molecule type" value="Genomic_DNA"/>
</dbReference>
<organism evidence="3 4">
    <name type="scientific">Halovulum marinum</name>
    <dbReference type="NCBI Taxonomy" id="2662447"/>
    <lineage>
        <taxon>Bacteria</taxon>
        <taxon>Pseudomonadati</taxon>
        <taxon>Pseudomonadota</taxon>
        <taxon>Alphaproteobacteria</taxon>
        <taxon>Rhodobacterales</taxon>
        <taxon>Paracoccaceae</taxon>
        <taxon>Halovulum</taxon>
    </lineage>
</organism>
<name>A0A6L5YX27_9RHOB</name>
<dbReference type="AlphaFoldDB" id="A0A6L5YX27"/>
<sequence length="340" mass="34712">MSAGAAPSVGDPVRVVVVGAGSVGARHAQAVAAHPRATLAAVVDPSEPLRAAHDAPCFAALDDVDVAAEAAIIATPTGLHAPLGAQAAARGWTVLVEKPIAATLEQADALIAACEAADVPLLVGHHRRTHAVAARARALLATGAIGRVVGVSGMWCVRKPDGYFDVPWRSGDAGSPVLINLVHDLDLLHYLLGPIAEAQPLLSTAIRRGATEDSGAVALRFENGALGTILFTDSAPSPWGFETATGENPAIAAGGDDCYRFVGTAGALGFPSLTLWDGARDWSEPAVRTAAAPVPPTEPLAAQIDHLCDVVRHGAAPLCSGADGRAALELAQDIITRGRF</sequence>
<protein>
    <submittedName>
        <fullName evidence="3">Gfo/Idh/MocA family oxidoreductase</fullName>
    </submittedName>
</protein>
<feature type="domain" description="Gfo/Idh/MocA-like oxidoreductase N-terminal" evidence="1">
    <location>
        <begin position="13"/>
        <end position="125"/>
    </location>
</feature>
<evidence type="ECO:0000313" key="4">
    <source>
        <dbReference type="Proteomes" id="UP000474957"/>
    </source>
</evidence>
<dbReference type="Pfam" id="PF01408">
    <property type="entry name" value="GFO_IDH_MocA"/>
    <property type="match status" value="1"/>
</dbReference>
<evidence type="ECO:0000313" key="3">
    <source>
        <dbReference type="EMBL" id="MSU88758.1"/>
    </source>
</evidence>
<dbReference type="InterPro" id="IPR051450">
    <property type="entry name" value="Gfo/Idh/MocA_Oxidoreductases"/>
</dbReference>
<dbReference type="GO" id="GO:0000166">
    <property type="term" value="F:nucleotide binding"/>
    <property type="evidence" value="ECO:0007669"/>
    <property type="project" value="InterPro"/>
</dbReference>
<dbReference type="SUPFAM" id="SSF51735">
    <property type="entry name" value="NAD(P)-binding Rossmann-fold domains"/>
    <property type="match status" value="1"/>
</dbReference>
<comment type="caution">
    <text evidence="3">The sequence shown here is derived from an EMBL/GenBank/DDBJ whole genome shotgun (WGS) entry which is preliminary data.</text>
</comment>
<accession>A0A6L5YX27</accession>
<evidence type="ECO:0000259" key="2">
    <source>
        <dbReference type="Pfam" id="PF22725"/>
    </source>
</evidence>
<evidence type="ECO:0000259" key="1">
    <source>
        <dbReference type="Pfam" id="PF01408"/>
    </source>
</evidence>
<dbReference type="Proteomes" id="UP000474957">
    <property type="component" value="Unassembled WGS sequence"/>
</dbReference>
<gene>
    <name evidence="3" type="ORF">GE300_03870</name>
</gene>
<dbReference type="InterPro" id="IPR000683">
    <property type="entry name" value="Gfo/Idh/MocA-like_OxRdtase_N"/>
</dbReference>
<feature type="domain" description="GFO/IDH/MocA-like oxidoreductase" evidence="2">
    <location>
        <begin position="135"/>
        <end position="268"/>
    </location>
</feature>
<dbReference type="RefSeq" id="WP_154445102.1">
    <property type="nucleotide sequence ID" value="NZ_WIND01000002.1"/>
</dbReference>
<dbReference type="Gene3D" id="3.30.360.10">
    <property type="entry name" value="Dihydrodipicolinate Reductase, domain 2"/>
    <property type="match status" value="1"/>
</dbReference>
<keyword evidence="4" id="KW-1185">Reference proteome</keyword>
<dbReference type="Pfam" id="PF22725">
    <property type="entry name" value="GFO_IDH_MocA_C3"/>
    <property type="match status" value="1"/>
</dbReference>